<evidence type="ECO:0000256" key="4">
    <source>
        <dbReference type="ARBA" id="ARBA00022525"/>
    </source>
</evidence>
<dbReference type="SMART" id="SM00710">
    <property type="entry name" value="PbH1"/>
    <property type="match status" value="12"/>
</dbReference>
<reference evidence="10 11" key="1">
    <citation type="submission" date="2016-10" db="EMBL/GenBank/DDBJ databases">
        <authorList>
            <person name="Cai Z."/>
        </authorList>
    </citation>
    <scope>NUCLEOTIDE SEQUENCE [LARGE SCALE GENOMIC DNA]</scope>
</reference>
<keyword evidence="4" id="KW-0964">Secreted</keyword>
<dbReference type="STRING" id="3088.A0A383VBF3"/>
<evidence type="ECO:0000259" key="9">
    <source>
        <dbReference type="Pfam" id="PF13229"/>
    </source>
</evidence>
<dbReference type="GO" id="GO:0005576">
    <property type="term" value="C:extracellular region"/>
    <property type="evidence" value="ECO:0007669"/>
    <property type="project" value="UniProtKB-SubCell"/>
</dbReference>
<feature type="chain" id="PRO_5016806105" description="Right handed beta helix domain-containing protein" evidence="8">
    <location>
        <begin position="22"/>
        <end position="851"/>
    </location>
</feature>
<dbReference type="SUPFAM" id="SSF51126">
    <property type="entry name" value="Pectin lyase-like"/>
    <property type="match status" value="3"/>
</dbReference>
<keyword evidence="6" id="KW-0472">Membrane</keyword>
<evidence type="ECO:0000256" key="8">
    <source>
        <dbReference type="SAM" id="SignalP"/>
    </source>
</evidence>
<evidence type="ECO:0000256" key="5">
    <source>
        <dbReference type="ARBA" id="ARBA00022729"/>
    </source>
</evidence>
<dbReference type="PANTHER" id="PTHR11319:SF35">
    <property type="entry name" value="OUTER MEMBRANE PROTEIN PMPC-RELATED"/>
    <property type="match status" value="1"/>
</dbReference>
<keyword evidence="7" id="KW-0998">Cell outer membrane</keyword>
<dbReference type="Pfam" id="PF13229">
    <property type="entry name" value="Beta_helix"/>
    <property type="match status" value="1"/>
</dbReference>
<dbReference type="PANTHER" id="PTHR11319">
    <property type="entry name" value="G PROTEIN-COUPLED RECEPTOR-RELATED"/>
    <property type="match status" value="1"/>
</dbReference>
<dbReference type="EMBL" id="FNXT01000269">
    <property type="protein sequence ID" value="SZX62897.1"/>
    <property type="molecule type" value="Genomic_DNA"/>
</dbReference>
<dbReference type="InterPro" id="IPR011050">
    <property type="entry name" value="Pectin_lyase_fold/virulence"/>
</dbReference>
<dbReference type="InterPro" id="IPR039448">
    <property type="entry name" value="Beta_helix"/>
</dbReference>
<accession>A0A383VBF3</accession>
<keyword evidence="11" id="KW-1185">Reference proteome</keyword>
<evidence type="ECO:0000313" key="11">
    <source>
        <dbReference type="Proteomes" id="UP000256970"/>
    </source>
</evidence>
<evidence type="ECO:0000256" key="6">
    <source>
        <dbReference type="ARBA" id="ARBA00023136"/>
    </source>
</evidence>
<protein>
    <recommendedName>
        <fullName evidence="9">Right handed beta helix domain-containing protein</fullName>
    </recommendedName>
</protein>
<evidence type="ECO:0000313" key="10">
    <source>
        <dbReference type="EMBL" id="SZX62897.1"/>
    </source>
</evidence>
<dbReference type="NCBIfam" id="TIGR01376">
    <property type="entry name" value="POMP_repeat"/>
    <property type="match status" value="1"/>
</dbReference>
<sequence>MKRHHCTCCCIWALASAVAVAAGLAAALTTSELAAQLYPGYTVLQVAPSSTSSLAAAIAQARGAAGTAPSSFLIIFSSSSKPLVVDEALAVGPGEAWALSTAAGLQAVADGAALAPADLLPVRCSALQNGSFIINSESFSSLDLLGLSINGCPSTALDLSGGRRLLLSNTHLKGSNAEGLAEDGGAALLREIDEVTFVNSACIGNSVLYNGGCVNGARLERFTALNSSFTNNWKSAEEAGGRLKGGGVLFFESLGAVTITNCDFAHNSALYGNGGSLFCSTCGDLLVTSSRFTNNSAGASGGCIYAGEVASFTVLDCNFTANGQVPGKDAAWTENGAAIATDGTRTSNLYPVNLVVRRSTFVNNKAVAGGAIMASQYSRSKGRVEVHDCRFSGNTGQFDGGAVMIEENQYTELLLNSSSFEGNQGDFGGAVSAYDADVAATNCSFVGNKAGVDGGALHLSTMQAAGSGNLLALAGCTLSDNTAAVFGGAVAVYNQGLAVRGSTFEANQGGSAGAIYLSNGPTATILDSVFERNTAEQGSGGAIRLASVGQLDMQGIIMKGNEALGGNGGAMQAAQVSDATLSGITMTDGYADVAGGGLSFLGCSNVTLQGCTLYNNTAPLGAGMAADSSQLVLTAVNISSNLAVEEEAGEGGRRRKLQQAAADGLNVRQYGSEVYASTTGGAILVQQSSLSMADSSLAGNTAGGDAGALFVHAPSGLNISNVTFADNVAERGVGGGVVVRGAGAAVAAGVRGCTFSGNAARLGSGGAVVLDSGLGPLQVAAQGCSFTRNTAGRSGGAIAAAGPTALTCSDCSSESNQAGSTAAGCTAAAAAAPQSPPASAAATRQVPLVAL</sequence>
<dbReference type="InterPro" id="IPR006626">
    <property type="entry name" value="PbH1"/>
</dbReference>
<evidence type="ECO:0000256" key="3">
    <source>
        <dbReference type="ARBA" id="ARBA00004613"/>
    </source>
</evidence>
<dbReference type="InterPro" id="IPR003368">
    <property type="entry name" value="POMP_repeat"/>
</dbReference>
<name>A0A383VBF3_TETOB</name>
<gene>
    <name evidence="10" type="ORF">BQ4739_LOCUS3474</name>
</gene>
<dbReference type="Proteomes" id="UP000256970">
    <property type="component" value="Unassembled WGS sequence"/>
</dbReference>
<feature type="signal peptide" evidence="8">
    <location>
        <begin position="1"/>
        <end position="21"/>
    </location>
</feature>
<organism evidence="10 11">
    <name type="scientific">Tetradesmus obliquus</name>
    <name type="common">Green alga</name>
    <name type="synonym">Acutodesmus obliquus</name>
    <dbReference type="NCBI Taxonomy" id="3088"/>
    <lineage>
        <taxon>Eukaryota</taxon>
        <taxon>Viridiplantae</taxon>
        <taxon>Chlorophyta</taxon>
        <taxon>core chlorophytes</taxon>
        <taxon>Chlorophyceae</taxon>
        <taxon>CS clade</taxon>
        <taxon>Sphaeropleales</taxon>
        <taxon>Scenedesmaceae</taxon>
        <taxon>Tetradesmus</taxon>
    </lineage>
</organism>
<dbReference type="AlphaFoldDB" id="A0A383VBF3"/>
<feature type="domain" description="Right handed beta helix" evidence="9">
    <location>
        <begin position="489"/>
        <end position="644"/>
    </location>
</feature>
<dbReference type="Gene3D" id="2.160.20.10">
    <property type="entry name" value="Single-stranded right-handed beta-helix, Pectin lyase-like"/>
    <property type="match status" value="1"/>
</dbReference>
<evidence type="ECO:0000256" key="2">
    <source>
        <dbReference type="ARBA" id="ARBA00004442"/>
    </source>
</evidence>
<dbReference type="InterPro" id="IPR012334">
    <property type="entry name" value="Pectin_lyas_fold"/>
</dbReference>
<comment type="subcellular location">
    <subcellularLocation>
        <location evidence="1">Cell envelope</location>
    </subcellularLocation>
    <subcellularLocation>
        <location evidence="2">Cell outer membrane</location>
    </subcellularLocation>
    <subcellularLocation>
        <location evidence="3">Secreted</location>
    </subcellularLocation>
</comment>
<evidence type="ECO:0000256" key="1">
    <source>
        <dbReference type="ARBA" id="ARBA00004196"/>
    </source>
</evidence>
<proteinExistence type="predicted"/>
<evidence type="ECO:0000256" key="7">
    <source>
        <dbReference type="ARBA" id="ARBA00023237"/>
    </source>
</evidence>
<dbReference type="Pfam" id="PF02415">
    <property type="entry name" value="Chlam_PMP"/>
    <property type="match status" value="1"/>
</dbReference>
<keyword evidence="5 8" id="KW-0732">Signal</keyword>